<keyword evidence="1" id="KW-0812">Transmembrane</keyword>
<dbReference type="AlphaFoldDB" id="A0A0A1NRM1"/>
<dbReference type="OMA" id="ASFIWTF"/>
<organism evidence="2 3">
    <name type="scientific">Rhizopus microsporus</name>
    <dbReference type="NCBI Taxonomy" id="58291"/>
    <lineage>
        <taxon>Eukaryota</taxon>
        <taxon>Fungi</taxon>
        <taxon>Fungi incertae sedis</taxon>
        <taxon>Mucoromycota</taxon>
        <taxon>Mucoromycotina</taxon>
        <taxon>Mucoromycetes</taxon>
        <taxon>Mucorales</taxon>
        <taxon>Mucorineae</taxon>
        <taxon>Rhizopodaceae</taxon>
        <taxon>Rhizopus</taxon>
    </lineage>
</organism>
<reference evidence="2 3" key="1">
    <citation type="journal article" date="2016" name="Proc. Natl. Acad. Sci. U.S.A.">
        <title>Lipid metabolic changes in an early divergent fungus govern the establishment of a mutualistic symbiosis with endobacteria.</title>
        <authorList>
            <person name="Lastovetsky O.A."/>
            <person name="Gaspar M.L."/>
            <person name="Mondo S.J."/>
            <person name="LaButti K.M."/>
            <person name="Sandor L."/>
            <person name="Grigoriev I.V."/>
            <person name="Henry S.A."/>
            <person name="Pawlowska T.E."/>
        </authorList>
    </citation>
    <scope>NUCLEOTIDE SEQUENCE [LARGE SCALE GENOMIC DNA]</scope>
    <source>
        <strain evidence="2 3">ATCC 11559</strain>
    </source>
</reference>
<gene>
    <name evidence="2" type="ORF">BCV71DRAFT_225268</name>
</gene>
<protein>
    <submittedName>
        <fullName evidence="2">Uncharacterized protein</fullName>
    </submittedName>
</protein>
<accession>A0A0A1NRM1</accession>
<proteinExistence type="predicted"/>
<feature type="transmembrane region" description="Helical" evidence="1">
    <location>
        <begin position="57"/>
        <end position="84"/>
    </location>
</feature>
<dbReference type="EMBL" id="KV921282">
    <property type="protein sequence ID" value="ORE21227.1"/>
    <property type="molecule type" value="Genomic_DNA"/>
</dbReference>
<keyword evidence="1" id="KW-0472">Membrane</keyword>
<evidence type="ECO:0000256" key="1">
    <source>
        <dbReference type="SAM" id="Phobius"/>
    </source>
</evidence>
<sequence>MQKSSITHFEQQLYEKINYLKDIMLTFYTQLLYFCGTATAAYKALWQFPEFRLGVHIFILLAAIPVCLFLLFTTVVVFITTTIISVVWSAFVITAIGFALVLLIPILIASALVAGLFTLSYLLYCYVIESRRPNTKPSPKYKVRNGELYHTE</sequence>
<evidence type="ECO:0000313" key="3">
    <source>
        <dbReference type="Proteomes" id="UP000242381"/>
    </source>
</evidence>
<keyword evidence="1" id="KW-1133">Transmembrane helix</keyword>
<feature type="transmembrane region" description="Helical" evidence="1">
    <location>
        <begin position="90"/>
        <end position="123"/>
    </location>
</feature>
<dbReference type="VEuPathDB" id="FungiDB:BCV72DRAFT_11389"/>
<evidence type="ECO:0000313" key="2">
    <source>
        <dbReference type="EMBL" id="ORE21227.1"/>
    </source>
</evidence>
<name>A0A0A1NRM1_RHIZD</name>
<dbReference type="Proteomes" id="UP000242381">
    <property type="component" value="Unassembled WGS sequence"/>
</dbReference>
<feature type="transmembrane region" description="Helical" evidence="1">
    <location>
        <begin position="23"/>
        <end position="45"/>
    </location>
</feature>